<evidence type="ECO:0000256" key="12">
    <source>
        <dbReference type="RuleBase" id="RU003357"/>
    </source>
</evidence>
<feature type="domain" description="TonB-dependent receptor-like beta-barrel" evidence="14">
    <location>
        <begin position="347"/>
        <end position="785"/>
    </location>
</feature>
<dbReference type="SUPFAM" id="SSF56935">
    <property type="entry name" value="Porins"/>
    <property type="match status" value="1"/>
</dbReference>
<protein>
    <submittedName>
        <fullName evidence="16">TonB-dependent receptor</fullName>
    </submittedName>
</protein>
<keyword evidence="10 11" id="KW-0998">Cell outer membrane</keyword>
<dbReference type="EMBL" id="JACOFV010000012">
    <property type="protein sequence ID" value="MBC3863162.1"/>
    <property type="molecule type" value="Genomic_DNA"/>
</dbReference>
<keyword evidence="4" id="KW-0410">Iron transport</keyword>
<organism evidence="16 17">
    <name type="scientific">Undibacterium jejuense</name>
    <dbReference type="NCBI Taxonomy" id="1344949"/>
    <lineage>
        <taxon>Bacteria</taxon>
        <taxon>Pseudomonadati</taxon>
        <taxon>Pseudomonadota</taxon>
        <taxon>Betaproteobacteria</taxon>
        <taxon>Burkholderiales</taxon>
        <taxon>Oxalobacteraceae</taxon>
        <taxon>Undibacterium</taxon>
    </lineage>
</organism>
<name>A0A923HK17_9BURK</name>
<feature type="domain" description="TonB-dependent receptor plug" evidence="15">
    <location>
        <begin position="86"/>
        <end position="202"/>
    </location>
</feature>
<dbReference type="InterPro" id="IPR039426">
    <property type="entry name" value="TonB-dep_rcpt-like"/>
</dbReference>
<keyword evidence="5 11" id="KW-0812">Transmembrane</keyword>
<keyword evidence="7" id="KW-0406">Ion transport</keyword>
<dbReference type="GO" id="GO:0006826">
    <property type="term" value="P:iron ion transport"/>
    <property type="evidence" value="ECO:0007669"/>
    <property type="project" value="UniProtKB-KW"/>
</dbReference>
<comment type="similarity">
    <text evidence="11 12">Belongs to the TonB-dependent receptor family.</text>
</comment>
<evidence type="ECO:0000313" key="17">
    <source>
        <dbReference type="Proteomes" id="UP000634011"/>
    </source>
</evidence>
<evidence type="ECO:0000256" key="3">
    <source>
        <dbReference type="ARBA" id="ARBA00022452"/>
    </source>
</evidence>
<evidence type="ECO:0000256" key="10">
    <source>
        <dbReference type="ARBA" id="ARBA00023237"/>
    </source>
</evidence>
<evidence type="ECO:0000256" key="1">
    <source>
        <dbReference type="ARBA" id="ARBA00004571"/>
    </source>
</evidence>
<keyword evidence="8 12" id="KW-0798">TonB box</keyword>
<evidence type="ECO:0000256" key="11">
    <source>
        <dbReference type="PROSITE-ProRule" id="PRU01360"/>
    </source>
</evidence>
<keyword evidence="9 11" id="KW-0472">Membrane</keyword>
<keyword evidence="17" id="KW-1185">Reference proteome</keyword>
<evidence type="ECO:0000256" key="6">
    <source>
        <dbReference type="ARBA" id="ARBA00023004"/>
    </source>
</evidence>
<evidence type="ECO:0000259" key="14">
    <source>
        <dbReference type="Pfam" id="PF00593"/>
    </source>
</evidence>
<keyword evidence="6" id="KW-0408">Iron</keyword>
<comment type="caution">
    <text evidence="16">The sequence shown here is derived from an EMBL/GenBank/DDBJ whole genome shotgun (WGS) entry which is preliminary data.</text>
</comment>
<keyword evidence="2 11" id="KW-0813">Transport</keyword>
<evidence type="ECO:0000256" key="4">
    <source>
        <dbReference type="ARBA" id="ARBA00022496"/>
    </source>
</evidence>
<evidence type="ECO:0000256" key="8">
    <source>
        <dbReference type="ARBA" id="ARBA00023077"/>
    </source>
</evidence>
<sequence length="820" mass="87516">MNLRRTKLNLSLASLYSNYQGARQNTGTVVCALATSSLMLANPAWAQQAAETTTPAASTAPVAKSGALTDQIQSINITATKRKEDASKVPLSVSVIGGDELNAQHITDFVDATRSIPNISFSGGGGGGNAGNGPGLSNVEMRGISSAAGSATVGIYLDDVSMTSGNLYSMGSAEPKFFDLDHIEVLRGPQGTLYGASSMGGTIKFISNQPNTKVNSTDIYTEVSSTKGGGTNYLGNVVFNKVLKTDELALRVGIQTAHNSGFINQVDPNTTATIANGINTEDDAVVRMALKWNVTKALTITPSIFYQRVKTGDIDVAYTKTLNGVPLPDNTTSKTVREPGKDVLTVPSLTVSYDTGFGDLTSVTSYFKRNFDRTQDGTTVNSSYLGSQINSNYPNLASVVGGLPSTIFLNNQVTQFSQEVRLLSKPYDPNVSPYTWLVGAYASNQHTTLFDNEPVIGINAAFKTAGVSITDPNVIANPVSGGFPNDNSYYTGRFYHDTQQAVFGEGNYYFSPELHATLGARYLKASQTFTRDALGYFANDTTNDGVAHSTSSSSGNKLTPKLSLTWEVDKSNTLYASATEGFRVGGSNFPLPLGYCGLTAANPVSYGPDSLWSYEVGNKSRFLNNTLSVNADLFYINWKNLQQAINIPACGYAYNTNVGNATSSGAEIEIKFKPTKSIVLDLAAGYTDATLSDSAGANAGVVGAVKGARVPGVPKYNMALTAQYNFFVNDDVYGFARAAGHWTGSSYGALDPANPDYQRPSYSTYDASIGLSRDIWEVTLYVKNLTNNQNVIQRPQVQGTANEVYRINPRTIGMSLSAKF</sequence>
<dbReference type="Pfam" id="PF07715">
    <property type="entry name" value="Plug"/>
    <property type="match status" value="1"/>
</dbReference>
<proteinExistence type="inferred from homology"/>
<dbReference type="InterPro" id="IPR012910">
    <property type="entry name" value="Plug_dom"/>
</dbReference>
<dbReference type="InterPro" id="IPR000531">
    <property type="entry name" value="Beta-barrel_TonB"/>
</dbReference>
<evidence type="ECO:0000313" key="16">
    <source>
        <dbReference type="EMBL" id="MBC3863162.1"/>
    </source>
</evidence>
<evidence type="ECO:0000256" key="7">
    <source>
        <dbReference type="ARBA" id="ARBA00023065"/>
    </source>
</evidence>
<keyword evidence="13" id="KW-0732">Signal</keyword>
<reference evidence="16" key="1">
    <citation type="submission" date="2020-08" db="EMBL/GenBank/DDBJ databases">
        <title>Novel species isolated from subtropical streams in China.</title>
        <authorList>
            <person name="Lu H."/>
        </authorList>
    </citation>
    <scope>NUCLEOTIDE SEQUENCE</scope>
    <source>
        <strain evidence="16">KACC 12607</strain>
    </source>
</reference>
<dbReference type="RefSeq" id="WP_186913104.1">
    <property type="nucleotide sequence ID" value="NZ_JACOFV010000012.1"/>
</dbReference>
<dbReference type="Proteomes" id="UP000634011">
    <property type="component" value="Unassembled WGS sequence"/>
</dbReference>
<keyword evidence="3 11" id="KW-1134">Transmembrane beta strand</keyword>
<dbReference type="GO" id="GO:0009279">
    <property type="term" value="C:cell outer membrane"/>
    <property type="evidence" value="ECO:0007669"/>
    <property type="project" value="UniProtKB-SubCell"/>
</dbReference>
<accession>A0A923HK17</accession>
<dbReference type="Pfam" id="PF00593">
    <property type="entry name" value="TonB_dep_Rec_b-barrel"/>
    <property type="match status" value="1"/>
</dbReference>
<evidence type="ECO:0000256" key="5">
    <source>
        <dbReference type="ARBA" id="ARBA00022692"/>
    </source>
</evidence>
<dbReference type="PANTHER" id="PTHR32552">
    <property type="entry name" value="FERRICHROME IRON RECEPTOR-RELATED"/>
    <property type="match status" value="1"/>
</dbReference>
<feature type="chain" id="PRO_5036995924" evidence="13">
    <location>
        <begin position="47"/>
        <end position="820"/>
    </location>
</feature>
<dbReference type="PANTHER" id="PTHR32552:SF81">
    <property type="entry name" value="TONB-DEPENDENT OUTER MEMBRANE RECEPTOR"/>
    <property type="match status" value="1"/>
</dbReference>
<evidence type="ECO:0000256" key="9">
    <source>
        <dbReference type="ARBA" id="ARBA00023136"/>
    </source>
</evidence>
<evidence type="ECO:0000259" key="15">
    <source>
        <dbReference type="Pfam" id="PF07715"/>
    </source>
</evidence>
<dbReference type="InterPro" id="IPR036942">
    <property type="entry name" value="Beta-barrel_TonB_sf"/>
</dbReference>
<dbReference type="PROSITE" id="PS52016">
    <property type="entry name" value="TONB_DEPENDENT_REC_3"/>
    <property type="match status" value="1"/>
</dbReference>
<comment type="subcellular location">
    <subcellularLocation>
        <location evidence="1 11">Cell outer membrane</location>
        <topology evidence="1 11">Multi-pass membrane protein</topology>
    </subcellularLocation>
</comment>
<evidence type="ECO:0000256" key="13">
    <source>
        <dbReference type="SAM" id="SignalP"/>
    </source>
</evidence>
<dbReference type="Gene3D" id="2.40.170.20">
    <property type="entry name" value="TonB-dependent receptor, beta-barrel domain"/>
    <property type="match status" value="1"/>
</dbReference>
<feature type="signal peptide" evidence="13">
    <location>
        <begin position="1"/>
        <end position="46"/>
    </location>
</feature>
<keyword evidence="16" id="KW-0675">Receptor</keyword>
<evidence type="ECO:0000256" key="2">
    <source>
        <dbReference type="ARBA" id="ARBA00022448"/>
    </source>
</evidence>
<gene>
    <name evidence="16" type="ORF">H8K32_13710</name>
</gene>
<dbReference type="AlphaFoldDB" id="A0A923HK17"/>